<name>A0A073CJM9_PLAA1</name>
<sequence>MRNMTQGKVIRISKPIFTRLQAIAEPLTDTSASVIEKLLDFYEQHQNEVKPIRKLNPENPPKLAHSKVTKVILNNLHLTNPGWNEIIEEIHIIAMNKINSREKSYDKLILVTSFNITDGEYTQKGYKFIEKLNISIQNVSSDHAWKGILKMVKKLNISVTIYLTLNDKEGASPGEECLLSWSPDQIINKT</sequence>
<accession>A0A073CJM9</accession>
<evidence type="ECO:0000313" key="2">
    <source>
        <dbReference type="Proteomes" id="UP000027395"/>
    </source>
</evidence>
<dbReference type="Proteomes" id="UP000027395">
    <property type="component" value="Chromosome"/>
</dbReference>
<dbReference type="eggNOG" id="ENOG5032T5M">
    <property type="taxonomic scope" value="Bacteria"/>
</dbReference>
<protein>
    <submittedName>
        <fullName evidence="1">Uncharacterized protein</fullName>
    </submittedName>
</protein>
<keyword evidence="2" id="KW-1185">Reference proteome</keyword>
<evidence type="ECO:0000313" key="1">
    <source>
        <dbReference type="EMBL" id="KEI68132.1"/>
    </source>
</evidence>
<gene>
    <name evidence="1" type="ORF">A19Y_3341</name>
</gene>
<organism evidence="1 2">
    <name type="scientific">Planktothrix agardhii (strain NIVA-CYA 126/8)</name>
    <dbReference type="NCBI Taxonomy" id="388467"/>
    <lineage>
        <taxon>Bacteria</taxon>
        <taxon>Bacillati</taxon>
        <taxon>Cyanobacteriota</taxon>
        <taxon>Cyanophyceae</taxon>
        <taxon>Oscillatoriophycideae</taxon>
        <taxon>Oscillatoriales</taxon>
        <taxon>Microcoleaceae</taxon>
        <taxon>Planktothrix</taxon>
    </lineage>
</organism>
<dbReference type="PATRIC" id="fig|388467.6.peg.3287"/>
<dbReference type="NCBIfam" id="NF047386">
    <property type="entry name" value="T4SS_SepA_fam"/>
    <property type="match status" value="1"/>
</dbReference>
<proteinExistence type="predicted"/>
<dbReference type="EMBL" id="CM002803">
    <property type="protein sequence ID" value="KEI68132.1"/>
    <property type="molecule type" value="Genomic_DNA"/>
</dbReference>
<dbReference type="HOGENOM" id="CLU_112816_0_0_3"/>
<reference evidence="1 2" key="1">
    <citation type="journal article" date="2014" name="Appl. Environ. Microbiol.">
        <title>Elucidation of insertion elements encoded on plasmids and in vitro construction of shuttle vectors from the toxic cyanobacterium Planktothrix.</title>
        <authorList>
            <person name="Christiansen G."/>
            <person name="Goesmann A."/>
            <person name="Kurmayer R."/>
        </authorList>
    </citation>
    <scope>NUCLEOTIDE SEQUENCE [LARGE SCALE GENOMIC DNA]</scope>
    <source>
        <strain evidence="1 2">NIVA-CYA 126/8</strain>
    </source>
</reference>
<dbReference type="AlphaFoldDB" id="A0A073CJM9"/>